<comment type="caution">
    <text evidence="1">The sequence shown here is derived from an EMBL/GenBank/DDBJ whole genome shotgun (WGS) entry which is preliminary data.</text>
</comment>
<dbReference type="RefSeq" id="WP_050896464.1">
    <property type="nucleotide sequence ID" value="NZ_JASOLC010000021.1"/>
</dbReference>
<evidence type="ECO:0000313" key="2">
    <source>
        <dbReference type="Proteomes" id="UP001240589"/>
    </source>
</evidence>
<accession>A0AAW6ZDU4</accession>
<dbReference type="AlphaFoldDB" id="A0AAW6ZDU4"/>
<proteinExistence type="predicted"/>
<dbReference type="Proteomes" id="UP001240589">
    <property type="component" value="Unassembled WGS sequence"/>
</dbReference>
<evidence type="ECO:0000313" key="1">
    <source>
        <dbReference type="EMBL" id="MDK8361680.1"/>
    </source>
</evidence>
<organism evidence="1 2">
    <name type="scientific">Neisseria mucosa</name>
    <dbReference type="NCBI Taxonomy" id="488"/>
    <lineage>
        <taxon>Bacteria</taxon>
        <taxon>Pseudomonadati</taxon>
        <taxon>Pseudomonadota</taxon>
        <taxon>Betaproteobacteria</taxon>
        <taxon>Neisseriales</taxon>
        <taxon>Neisseriaceae</taxon>
        <taxon>Neisseria</taxon>
    </lineage>
</organism>
<reference evidence="1" key="1">
    <citation type="submission" date="2023-05" db="EMBL/GenBank/DDBJ databases">
        <title>Genomic Catalog of Human Bladder Bacteria.</title>
        <authorList>
            <person name="Du J."/>
        </authorList>
    </citation>
    <scope>NUCLEOTIDE SEQUENCE</scope>
    <source>
        <strain evidence="1">UMB7974B</strain>
    </source>
</reference>
<name>A0AAW6ZDU4_NEIMU</name>
<dbReference type="EMBL" id="JASPBL010000022">
    <property type="protein sequence ID" value="MDK8361680.1"/>
    <property type="molecule type" value="Genomic_DNA"/>
</dbReference>
<sequence length="84" mass="9525">MTAKANLNNVDALIGKKYYQLSYDEKLIIADIFKTGRKLGMKLVVNLPKNSDEALIQSLKNGIWGIYEMEHTDAQGIEVQIERI</sequence>
<gene>
    <name evidence="1" type="ORF">QP792_05610</name>
</gene>
<protein>
    <submittedName>
        <fullName evidence="1">Uncharacterized protein</fullName>
    </submittedName>
</protein>